<keyword evidence="2" id="KW-1185">Reference proteome</keyword>
<protein>
    <submittedName>
        <fullName evidence="1">15228_t:CDS:1</fullName>
    </submittedName>
</protein>
<reference evidence="1" key="1">
    <citation type="submission" date="2021-06" db="EMBL/GenBank/DDBJ databases">
        <authorList>
            <person name="Kallberg Y."/>
            <person name="Tangrot J."/>
            <person name="Rosling A."/>
        </authorList>
    </citation>
    <scope>NUCLEOTIDE SEQUENCE</scope>
    <source>
        <strain evidence="1">IN212</strain>
    </source>
</reference>
<name>A0A9N9FGP1_9GLOM</name>
<proteinExistence type="predicted"/>
<dbReference type="Proteomes" id="UP000789396">
    <property type="component" value="Unassembled WGS sequence"/>
</dbReference>
<sequence length="56" mass="6310">LILLTIIATICADYLSESLTGLAESWNISTKFIDLKLEVQFVAESKKFINVYCVKL</sequence>
<dbReference type="AlphaFoldDB" id="A0A9N9FGP1"/>
<evidence type="ECO:0000313" key="2">
    <source>
        <dbReference type="Proteomes" id="UP000789396"/>
    </source>
</evidence>
<accession>A0A9N9FGP1</accession>
<gene>
    <name evidence="1" type="ORF">RFULGI_LOCUS3846</name>
</gene>
<dbReference type="EMBL" id="CAJVPZ010003566">
    <property type="protein sequence ID" value="CAG8532280.1"/>
    <property type="molecule type" value="Genomic_DNA"/>
</dbReference>
<organism evidence="1 2">
    <name type="scientific">Racocetra fulgida</name>
    <dbReference type="NCBI Taxonomy" id="60492"/>
    <lineage>
        <taxon>Eukaryota</taxon>
        <taxon>Fungi</taxon>
        <taxon>Fungi incertae sedis</taxon>
        <taxon>Mucoromycota</taxon>
        <taxon>Glomeromycotina</taxon>
        <taxon>Glomeromycetes</taxon>
        <taxon>Diversisporales</taxon>
        <taxon>Gigasporaceae</taxon>
        <taxon>Racocetra</taxon>
    </lineage>
</organism>
<comment type="caution">
    <text evidence="1">The sequence shown here is derived from an EMBL/GenBank/DDBJ whole genome shotgun (WGS) entry which is preliminary data.</text>
</comment>
<evidence type="ECO:0000313" key="1">
    <source>
        <dbReference type="EMBL" id="CAG8532280.1"/>
    </source>
</evidence>
<feature type="non-terminal residue" evidence="1">
    <location>
        <position position="1"/>
    </location>
</feature>